<sequence>MSIFGKKDEKNILHIDHLNPLMKRAIKTLIDSGIPEIAKLYGFRYLFPKVGEPLFIPYGLLDDDYKDTHEAFERILGIVEEKREQGMKIYKEWFPSAEEIDHYRFTFYSTAQEGKMRVGLAANPLASLEQDAFNLKDIESYIQGKKILILTPALAGQSVNRASPLSKSSKIELIDIISKRENEIIDSFIWLNKTFHERYDRDKDYDAELGRSYMKRLFSVIKKTISSKIVEKPGDVEVTILPLFIYPKNKLVGNVSVMEAWNSNSTYSEILRQGRFHEIEVGPILYNVESINELVEKYASNSEKLILITDQKTPPVDRIEQFTWAKRFRVEKDSDFFKVMTPAV</sequence>
<gene>
    <name evidence="1" type="ORF">GWK48_01155</name>
</gene>
<reference evidence="1 2" key="1">
    <citation type="submission" date="2020-02" db="EMBL/GenBank/DDBJ databases">
        <title>Comparative genome analysis reveals the metabolism and evolution of the thermophilic archaeal genus Metallosphaera.</title>
        <authorList>
            <person name="Jiang C."/>
        </authorList>
    </citation>
    <scope>NUCLEOTIDE SEQUENCE [LARGE SCALE GENOMIC DNA]</scope>
    <source>
        <strain evidence="1 2">Ric-A</strain>
    </source>
</reference>
<proteinExistence type="predicted"/>
<dbReference type="OrthoDB" id="33875at2157"/>
<keyword evidence="2" id="KW-1185">Reference proteome</keyword>
<protein>
    <submittedName>
        <fullName evidence="1">Uncharacterized protein</fullName>
    </submittedName>
</protein>
<dbReference type="KEGG" id="mten:GWK48_01155"/>
<dbReference type="AlphaFoldDB" id="A0A6N0NSV2"/>
<accession>A0A6N0NSV2</accession>
<name>A0A6N0NSV2_9CREN</name>
<dbReference type="EMBL" id="CP049074">
    <property type="protein sequence ID" value="QKQ99186.1"/>
    <property type="molecule type" value="Genomic_DNA"/>
</dbReference>
<evidence type="ECO:0000313" key="2">
    <source>
        <dbReference type="Proteomes" id="UP000509301"/>
    </source>
</evidence>
<dbReference type="Proteomes" id="UP000509301">
    <property type="component" value="Chromosome"/>
</dbReference>
<organism evidence="1 2">
    <name type="scientific">Metallosphaera tengchongensis</name>
    <dbReference type="NCBI Taxonomy" id="1532350"/>
    <lineage>
        <taxon>Archaea</taxon>
        <taxon>Thermoproteota</taxon>
        <taxon>Thermoprotei</taxon>
        <taxon>Sulfolobales</taxon>
        <taxon>Sulfolobaceae</taxon>
        <taxon>Metallosphaera</taxon>
    </lineage>
</organism>
<evidence type="ECO:0000313" key="1">
    <source>
        <dbReference type="EMBL" id="QKQ99186.1"/>
    </source>
</evidence>
<dbReference type="RefSeq" id="WP_174628837.1">
    <property type="nucleotide sequence ID" value="NZ_CP049074.1"/>
</dbReference>
<dbReference type="GeneID" id="55640511"/>